<organism evidence="2 3">
    <name type="scientific">Deinococcus hopiensis KR-140</name>
    <dbReference type="NCBI Taxonomy" id="695939"/>
    <lineage>
        <taxon>Bacteria</taxon>
        <taxon>Thermotogati</taxon>
        <taxon>Deinococcota</taxon>
        <taxon>Deinococci</taxon>
        <taxon>Deinococcales</taxon>
        <taxon>Deinococcaceae</taxon>
        <taxon>Deinococcus</taxon>
    </lineage>
</organism>
<accession>A0A1W1V6W7</accession>
<evidence type="ECO:0008006" key="4">
    <source>
        <dbReference type="Google" id="ProtNLM"/>
    </source>
</evidence>
<dbReference type="EMBL" id="FWWU01000009">
    <property type="protein sequence ID" value="SMB89148.1"/>
    <property type="molecule type" value="Genomic_DNA"/>
</dbReference>
<protein>
    <recommendedName>
        <fullName evidence="4">Helix-turn-helix domain-containing protein</fullName>
    </recommendedName>
</protein>
<feature type="compositionally biased region" description="Basic and acidic residues" evidence="1">
    <location>
        <begin position="113"/>
        <end position="124"/>
    </location>
</feature>
<dbReference type="STRING" id="695939.SAMN00790413_00286"/>
<evidence type="ECO:0000313" key="3">
    <source>
        <dbReference type="Proteomes" id="UP000192582"/>
    </source>
</evidence>
<evidence type="ECO:0000313" key="2">
    <source>
        <dbReference type="EMBL" id="SMB89148.1"/>
    </source>
</evidence>
<dbReference type="Proteomes" id="UP000192582">
    <property type="component" value="Unassembled WGS sequence"/>
</dbReference>
<dbReference type="RefSeq" id="WP_084047983.1">
    <property type="nucleotide sequence ID" value="NZ_FWWU01000009.1"/>
</dbReference>
<feature type="region of interest" description="Disordered" evidence="1">
    <location>
        <begin position="104"/>
        <end position="124"/>
    </location>
</feature>
<gene>
    <name evidence="2" type="ORF">SAMN00790413_00286</name>
</gene>
<dbReference type="AlphaFoldDB" id="A0A1W1V6W7"/>
<reference evidence="2 3" key="1">
    <citation type="submission" date="2017-04" db="EMBL/GenBank/DDBJ databases">
        <authorList>
            <person name="Afonso C.L."/>
            <person name="Miller P.J."/>
            <person name="Scott M.A."/>
            <person name="Spackman E."/>
            <person name="Goraichik I."/>
            <person name="Dimitrov K.M."/>
            <person name="Suarez D.L."/>
            <person name="Swayne D.E."/>
        </authorList>
    </citation>
    <scope>NUCLEOTIDE SEQUENCE [LARGE SCALE GENOMIC DNA]</scope>
    <source>
        <strain evidence="2 3">KR-140</strain>
    </source>
</reference>
<keyword evidence="3" id="KW-1185">Reference proteome</keyword>
<proteinExistence type="predicted"/>
<dbReference type="OrthoDB" id="74265at2"/>
<evidence type="ECO:0000256" key="1">
    <source>
        <dbReference type="SAM" id="MobiDB-lite"/>
    </source>
</evidence>
<sequence>MNAAVIKFPAPAQQQQKRREAGTFTTTDSAVVEFQKKNGSAASRTLTALAERSNYTHKPPMSVAELQQETDLGQRAVEKALAALSSQGFCAQVGKLWKYTNPNADANGNANSRSHERSQNEQENIVLDREKEPLKEVEGSRRIMNNNTPEKEPSYGDALRAVDGAGLLELWRNWVALQGIRKPTQDTQIKTWAAWVEEGRADALRAAAQNIIGMGSYAHPFSALKKHMTAGAGNVNAPGTETGSGPARPALSVGQFVRHSDGVEAQIVHVGSRCVTTTHPDFPDVPLAQVKTLTVLE</sequence>
<feature type="region of interest" description="Disordered" evidence="1">
    <location>
        <begin position="1"/>
        <end position="24"/>
    </location>
</feature>
<name>A0A1W1V6W7_9DEIO</name>